<dbReference type="InterPro" id="IPR006016">
    <property type="entry name" value="UspA"/>
</dbReference>
<sequence>MSPIVTVGVDGSPESRAAARWAADEARRRAATLDIVFVREVDPHPHPYTTLYDPDKESSWAQTLLREIAAEATESHPGTPVTTRLLSGYAAQLLPEAAADSDLLVLGTRGLGAVAGFFIGSVGLPTVAHLNRPVVLVRSPEQSTAATPVDAGDVIVGLKLNRPADDLLAFAFEAAAGRSARLRVLHTWDLPPAYGVRPIAAPAGAEAELSRERSDALDAALRPWREKYPTVEVVCEAVIGRAAHHLVEAADGASLVVVGRRLRRTPIGARIGAVAHAVMHHATVPVAVVPHD</sequence>
<dbReference type="PANTHER" id="PTHR46268:SF6">
    <property type="entry name" value="UNIVERSAL STRESS PROTEIN UP12"/>
    <property type="match status" value="1"/>
</dbReference>
<dbReference type="SUPFAM" id="SSF52402">
    <property type="entry name" value="Adenine nucleotide alpha hydrolases-like"/>
    <property type="match status" value="2"/>
</dbReference>
<evidence type="ECO:0000313" key="7">
    <source>
        <dbReference type="Proteomes" id="UP000517765"/>
    </source>
</evidence>
<evidence type="ECO:0000313" key="3">
    <source>
        <dbReference type="EMBL" id="MBB1255795.1"/>
    </source>
</evidence>
<feature type="domain" description="UspA" evidence="2">
    <location>
        <begin position="4"/>
        <end position="138"/>
    </location>
</feature>
<dbReference type="CDD" id="cd00293">
    <property type="entry name" value="USP-like"/>
    <property type="match status" value="1"/>
</dbReference>
<dbReference type="PANTHER" id="PTHR46268">
    <property type="entry name" value="STRESS RESPONSE PROTEIN NHAX"/>
    <property type="match status" value="1"/>
</dbReference>
<dbReference type="Proteomes" id="UP000517765">
    <property type="component" value="Unassembled WGS sequence"/>
</dbReference>
<dbReference type="Gene3D" id="3.40.50.620">
    <property type="entry name" value="HUPs"/>
    <property type="match status" value="2"/>
</dbReference>
<evidence type="ECO:0000313" key="8">
    <source>
        <dbReference type="Proteomes" id="UP000525686"/>
    </source>
</evidence>
<dbReference type="Proteomes" id="UP000525686">
    <property type="component" value="Unassembled WGS sequence"/>
</dbReference>
<dbReference type="Proteomes" id="UP000320857">
    <property type="component" value="Unassembled WGS sequence"/>
</dbReference>
<organism evidence="5 6">
    <name type="scientific">Streptomyces alkaliterrae</name>
    <dbReference type="NCBI Taxonomy" id="2213162"/>
    <lineage>
        <taxon>Bacteria</taxon>
        <taxon>Bacillati</taxon>
        <taxon>Actinomycetota</taxon>
        <taxon>Actinomycetes</taxon>
        <taxon>Kitasatosporales</taxon>
        <taxon>Streptomycetaceae</taxon>
        <taxon>Streptomyces</taxon>
    </lineage>
</organism>
<gene>
    <name evidence="5" type="ORF">FNX44_027180</name>
    <name evidence="3" type="ORF">H3146_20890</name>
    <name evidence="4" type="ORF">H3147_18065</name>
</gene>
<keyword evidence="6" id="KW-1185">Reference proteome</keyword>
<dbReference type="AlphaFoldDB" id="A0A5P0YYV4"/>
<reference evidence="5 6" key="1">
    <citation type="submission" date="2019-10" db="EMBL/GenBank/DDBJ databases">
        <title>Streptomyces sp. nov., a novel actinobacterium isolated from alkaline environment.</title>
        <authorList>
            <person name="Golinska P."/>
        </authorList>
    </citation>
    <scope>NUCLEOTIDE SEQUENCE [LARGE SCALE GENOMIC DNA]</scope>
    <source>
        <strain evidence="5 6">OF1</strain>
    </source>
</reference>
<dbReference type="RefSeq" id="WP_143651584.1">
    <property type="nucleotide sequence ID" value="NZ_JABJWZ010000248.1"/>
</dbReference>
<evidence type="ECO:0000313" key="6">
    <source>
        <dbReference type="Proteomes" id="UP000320857"/>
    </source>
</evidence>
<dbReference type="PRINTS" id="PR01438">
    <property type="entry name" value="UNVRSLSTRESS"/>
</dbReference>
<dbReference type="Pfam" id="PF00582">
    <property type="entry name" value="Usp"/>
    <property type="match status" value="2"/>
</dbReference>
<dbReference type="EMBL" id="JABJWZ010000248">
    <property type="protein sequence ID" value="MBB1255795.1"/>
    <property type="molecule type" value="Genomic_DNA"/>
</dbReference>
<dbReference type="EMBL" id="JABJXA010000114">
    <property type="protein sequence ID" value="MBB1260714.1"/>
    <property type="molecule type" value="Genomic_DNA"/>
</dbReference>
<protein>
    <submittedName>
        <fullName evidence="5">Universal stress protein</fullName>
    </submittedName>
</protein>
<accession>A0A5P0YYV4</accession>
<evidence type="ECO:0000259" key="2">
    <source>
        <dbReference type="Pfam" id="PF00582"/>
    </source>
</evidence>
<comment type="similarity">
    <text evidence="1">Belongs to the universal stress protein A family.</text>
</comment>
<evidence type="ECO:0000313" key="5">
    <source>
        <dbReference type="EMBL" id="MQS05448.1"/>
    </source>
</evidence>
<reference evidence="7 8" key="2">
    <citation type="submission" date="2020-05" db="EMBL/GenBank/DDBJ databases">
        <title>Classification of alakaliphilic streptomycetes isolated from an alkaline soil next to Lonar Crater, India and a proposal for the recognition of Streptomyces alkaliterrae sp. nov.</title>
        <authorList>
            <person name="Golinska P."/>
        </authorList>
    </citation>
    <scope>NUCLEOTIDE SEQUENCE [LARGE SCALE GENOMIC DNA]</scope>
    <source>
        <strain evidence="8">OF3</strain>
        <strain evidence="7">OF8</strain>
    </source>
</reference>
<evidence type="ECO:0000256" key="1">
    <source>
        <dbReference type="ARBA" id="ARBA00008791"/>
    </source>
</evidence>
<evidence type="ECO:0000313" key="4">
    <source>
        <dbReference type="EMBL" id="MBB1260714.1"/>
    </source>
</evidence>
<proteinExistence type="inferred from homology"/>
<dbReference type="InterPro" id="IPR014729">
    <property type="entry name" value="Rossmann-like_a/b/a_fold"/>
</dbReference>
<feature type="domain" description="UspA" evidence="2">
    <location>
        <begin position="154"/>
        <end position="290"/>
    </location>
</feature>
<reference evidence="3" key="3">
    <citation type="journal article" name="Syst. Appl. Microbiol.">
        <title>Streptomyces alkaliterrae sp. nov., isolated from an alkaline soil, and emended descriptions of Streptomyces alkaliphilus, Streptomyces calidiresistens and Streptomyces durbertensis.</title>
        <authorList>
            <person name="Swiecimska M."/>
            <person name="Golinska P."/>
            <person name="Nouioui I."/>
            <person name="Wypij M."/>
            <person name="Rai M."/>
            <person name="Sangal V."/>
            <person name="Goodfellow M."/>
        </authorList>
    </citation>
    <scope>NUCLEOTIDE SEQUENCE</scope>
    <source>
        <strain evidence="3">OF3</strain>
        <strain evidence="4">OF8</strain>
    </source>
</reference>
<name>A0A5P0YYV4_9ACTN</name>
<dbReference type="OrthoDB" id="4867015at2"/>
<dbReference type="InterPro" id="IPR006015">
    <property type="entry name" value="Universal_stress_UspA"/>
</dbReference>
<dbReference type="EMBL" id="VJYK02000594">
    <property type="protein sequence ID" value="MQS05448.1"/>
    <property type="molecule type" value="Genomic_DNA"/>
</dbReference>
<comment type="caution">
    <text evidence="5">The sequence shown here is derived from an EMBL/GenBank/DDBJ whole genome shotgun (WGS) entry which is preliminary data.</text>
</comment>